<feature type="signal peptide" evidence="1">
    <location>
        <begin position="1"/>
        <end position="30"/>
    </location>
</feature>
<organism evidence="3 4">
    <name type="scientific">Defluviicoccus vanus</name>
    <dbReference type="NCBI Taxonomy" id="111831"/>
    <lineage>
        <taxon>Bacteria</taxon>
        <taxon>Pseudomonadati</taxon>
        <taxon>Pseudomonadota</taxon>
        <taxon>Alphaproteobacteria</taxon>
        <taxon>Rhodospirillales</taxon>
        <taxon>Rhodospirillaceae</taxon>
        <taxon>Defluviicoccus</taxon>
    </lineage>
</organism>
<dbReference type="AlphaFoldDB" id="A0A7H1N367"/>
<keyword evidence="1" id="KW-0732">Signal</keyword>
<keyword evidence="4" id="KW-1185">Reference proteome</keyword>
<dbReference type="InterPro" id="IPR007655">
    <property type="entry name" value="Slam_C"/>
</dbReference>
<dbReference type="KEGG" id="dvn:HQ394_13460"/>
<accession>A0A7H1N367</accession>
<feature type="domain" description="Surface lipoprotein assembly modifier C-terminal" evidence="2">
    <location>
        <begin position="139"/>
        <end position="215"/>
    </location>
</feature>
<dbReference type="Proteomes" id="UP000516369">
    <property type="component" value="Chromosome"/>
</dbReference>
<reference evidence="3 4" key="1">
    <citation type="submission" date="2020-05" db="EMBL/GenBank/DDBJ databases">
        <title>Complete closed genome sequence of Defluviicoccus vanus.</title>
        <authorList>
            <person name="Bessarab I."/>
            <person name="Arumugam K."/>
            <person name="Maszenan A.M."/>
            <person name="Seviour R.J."/>
            <person name="Williams R.B."/>
        </authorList>
    </citation>
    <scope>NUCLEOTIDE SEQUENCE [LARGE SCALE GENOMIC DNA]</scope>
    <source>
        <strain evidence="3 4">Ben 114</strain>
    </source>
</reference>
<feature type="chain" id="PRO_5029001237" evidence="1">
    <location>
        <begin position="31"/>
        <end position="238"/>
    </location>
</feature>
<name>A0A7H1N367_9PROT</name>
<gene>
    <name evidence="3" type="ORF">HQ394_13460</name>
</gene>
<evidence type="ECO:0000256" key="1">
    <source>
        <dbReference type="SAM" id="SignalP"/>
    </source>
</evidence>
<evidence type="ECO:0000313" key="3">
    <source>
        <dbReference type="EMBL" id="QNT70153.1"/>
    </source>
</evidence>
<dbReference type="EMBL" id="CP053923">
    <property type="protein sequence ID" value="QNT70153.1"/>
    <property type="molecule type" value="Genomic_DNA"/>
</dbReference>
<proteinExistence type="predicted"/>
<dbReference type="RefSeq" id="WP_190260639.1">
    <property type="nucleotide sequence ID" value="NZ_CP053923.1"/>
</dbReference>
<dbReference type="SUPFAM" id="SSF56935">
    <property type="entry name" value="Porins"/>
    <property type="match status" value="1"/>
</dbReference>
<protein>
    <submittedName>
        <fullName evidence="3">DUF560 domain-containing protein</fullName>
    </submittedName>
</protein>
<dbReference type="Pfam" id="PF04575">
    <property type="entry name" value="SlipAM"/>
    <property type="match status" value="1"/>
</dbReference>
<evidence type="ECO:0000259" key="2">
    <source>
        <dbReference type="Pfam" id="PF04575"/>
    </source>
</evidence>
<sequence length="238" mass="25716">MRAARDRVVATVGAAACLAAALSASPDARAAEWFQESELGQLFSYDSNIGLSDGGSGSKRISGTQSTSSIDLNSGVRAPAAKLSLNSLFTFNLFPGNSELDSNDQYFTLQGEKIRERWNAGLAARYVRDTSRTSDVTETGNFILQNKRRNFVSVAPSLGYGVTHLDQLSLTPFYSYSHYGTDLLPDVTTYGVAAGWAHDLNPRIKLTTTASATRASSRTEDSTYYTVLFGATHEFSGH</sequence>
<evidence type="ECO:0000313" key="4">
    <source>
        <dbReference type="Proteomes" id="UP000516369"/>
    </source>
</evidence>